<feature type="region of interest" description="Disordered" evidence="1">
    <location>
        <begin position="1"/>
        <end position="22"/>
    </location>
</feature>
<dbReference type="AlphaFoldDB" id="A0A1W1HFL4"/>
<protein>
    <submittedName>
        <fullName evidence="2">Uncharacterized protein</fullName>
    </submittedName>
</protein>
<reference evidence="2 3" key="1">
    <citation type="submission" date="2017-03" db="EMBL/GenBank/DDBJ databases">
        <authorList>
            <person name="Afonso C.L."/>
            <person name="Miller P.J."/>
            <person name="Scott M.A."/>
            <person name="Spackman E."/>
            <person name="Goraichik I."/>
            <person name="Dimitrov K.M."/>
            <person name="Suarez D.L."/>
            <person name="Swayne D.E."/>
        </authorList>
    </citation>
    <scope>NUCLEOTIDE SEQUENCE [LARGE SCALE GENOMIC DNA]</scope>
    <source>
        <strain evidence="2">PRJEB14757</strain>
    </source>
</reference>
<evidence type="ECO:0000256" key="1">
    <source>
        <dbReference type="SAM" id="MobiDB-lite"/>
    </source>
</evidence>
<gene>
    <name evidence="2" type="ORF">MTBBW1_2830004</name>
</gene>
<feature type="compositionally biased region" description="Basic and acidic residues" evidence="1">
    <location>
        <begin position="13"/>
        <end position="22"/>
    </location>
</feature>
<sequence>MGTKEASSSDGHQTVRGDGDCEHRCGWEPGVSDMANIIESLIKIVITNRQKVLICLNQNGERPGSGAMFSSDADVAPSV</sequence>
<keyword evidence="3" id="KW-1185">Reference proteome</keyword>
<dbReference type="Proteomes" id="UP000191931">
    <property type="component" value="Unassembled WGS sequence"/>
</dbReference>
<dbReference type="EMBL" id="FWEV01000205">
    <property type="protein sequence ID" value="SLM31198.1"/>
    <property type="molecule type" value="Genomic_DNA"/>
</dbReference>
<accession>A0A1W1HFL4</accession>
<feature type="compositionally biased region" description="Polar residues" evidence="1">
    <location>
        <begin position="1"/>
        <end position="12"/>
    </location>
</feature>
<name>A0A1W1HFL4_9BACT</name>
<dbReference type="STRING" id="1246637.MTBBW1_2830004"/>
<evidence type="ECO:0000313" key="2">
    <source>
        <dbReference type="EMBL" id="SLM31198.1"/>
    </source>
</evidence>
<evidence type="ECO:0000313" key="3">
    <source>
        <dbReference type="Proteomes" id="UP000191931"/>
    </source>
</evidence>
<organism evidence="2 3">
    <name type="scientific">Desulfamplus magnetovallimortis</name>
    <dbReference type="NCBI Taxonomy" id="1246637"/>
    <lineage>
        <taxon>Bacteria</taxon>
        <taxon>Pseudomonadati</taxon>
        <taxon>Thermodesulfobacteriota</taxon>
        <taxon>Desulfobacteria</taxon>
        <taxon>Desulfobacterales</taxon>
        <taxon>Desulfobacteraceae</taxon>
        <taxon>Desulfamplus</taxon>
    </lineage>
</organism>
<proteinExistence type="predicted"/>